<protein>
    <submittedName>
        <fullName evidence="1">Uncharacterized protein</fullName>
    </submittedName>
</protein>
<dbReference type="RefSeq" id="WP_209856314.1">
    <property type="nucleotide sequence ID" value="NZ_JAGGKV010000039.1"/>
</dbReference>
<dbReference type="EMBL" id="JAGGKV010000039">
    <property type="protein sequence ID" value="MBP1967695.1"/>
    <property type="molecule type" value="Genomic_DNA"/>
</dbReference>
<proteinExistence type="predicted"/>
<evidence type="ECO:0000313" key="1">
    <source>
        <dbReference type="EMBL" id="MBP1967695.1"/>
    </source>
</evidence>
<name>A0ABS4IA06_9BACL</name>
<keyword evidence="2" id="KW-1185">Reference proteome</keyword>
<sequence length="54" mass="5923">MAIRKAAWNKINQSITLFSADIRDTTAVDVNKLAVGVAENDTGTVYIDNVRITK</sequence>
<gene>
    <name evidence="1" type="ORF">J2Z65_006967</name>
</gene>
<dbReference type="Proteomes" id="UP001519344">
    <property type="component" value="Unassembled WGS sequence"/>
</dbReference>
<evidence type="ECO:0000313" key="2">
    <source>
        <dbReference type="Proteomes" id="UP001519344"/>
    </source>
</evidence>
<reference evidence="1 2" key="1">
    <citation type="submission" date="2021-03" db="EMBL/GenBank/DDBJ databases">
        <title>Genomic Encyclopedia of Type Strains, Phase IV (KMG-IV): sequencing the most valuable type-strain genomes for metagenomic binning, comparative biology and taxonomic classification.</title>
        <authorList>
            <person name="Goeker M."/>
        </authorList>
    </citation>
    <scope>NUCLEOTIDE SEQUENCE [LARGE SCALE GENOMIC DNA]</scope>
    <source>
        <strain evidence="1 2">DSM 24950</strain>
    </source>
</reference>
<accession>A0ABS4IA06</accession>
<organism evidence="1 2">
    <name type="scientific">Paenibacillus aceris</name>
    <dbReference type="NCBI Taxonomy" id="869555"/>
    <lineage>
        <taxon>Bacteria</taxon>
        <taxon>Bacillati</taxon>
        <taxon>Bacillota</taxon>
        <taxon>Bacilli</taxon>
        <taxon>Bacillales</taxon>
        <taxon>Paenibacillaceae</taxon>
        <taxon>Paenibacillus</taxon>
    </lineage>
</organism>
<comment type="caution">
    <text evidence="1">The sequence shown here is derived from an EMBL/GenBank/DDBJ whole genome shotgun (WGS) entry which is preliminary data.</text>
</comment>